<dbReference type="PANTHER" id="PTHR11215">
    <property type="entry name" value="METAL DEPENDENT HYDROLASE - RELATED"/>
    <property type="match status" value="1"/>
</dbReference>
<organism evidence="3 4">
    <name type="scientific">Saccharomycodes ludwigii</name>
    <dbReference type="NCBI Taxonomy" id="36035"/>
    <lineage>
        <taxon>Eukaryota</taxon>
        <taxon>Fungi</taxon>
        <taxon>Dikarya</taxon>
        <taxon>Ascomycota</taxon>
        <taxon>Saccharomycotina</taxon>
        <taxon>Saccharomycetes</taxon>
        <taxon>Saccharomycodales</taxon>
        <taxon>Saccharomycodaceae</taxon>
        <taxon>Saccharomycodes</taxon>
    </lineage>
</organism>
<dbReference type="GO" id="GO:0005737">
    <property type="term" value="C:cytoplasm"/>
    <property type="evidence" value="ECO:0007669"/>
    <property type="project" value="TreeGrafter"/>
</dbReference>
<dbReference type="AlphaFoldDB" id="A0A376BCD0"/>
<dbReference type="EMBL" id="UFAJ01001269">
    <property type="protein sequence ID" value="SSD62214.1"/>
    <property type="molecule type" value="Genomic_DNA"/>
</dbReference>
<feature type="compositionally biased region" description="Basic and acidic residues" evidence="2">
    <location>
        <begin position="9"/>
        <end position="18"/>
    </location>
</feature>
<name>A0A376BCD0_9ASCO</name>
<evidence type="ECO:0000256" key="1">
    <source>
        <dbReference type="ARBA" id="ARBA00010105"/>
    </source>
</evidence>
<sequence length="354" mass="40155">MSGIKRNSPKQDSKTDKSKKSKSNMVPEKVICTHSGSFHADEALAVYMIKLLPEYSNSKLIRSRKTEDWEKADIIVDVCGVYDETQHKYDHHQRTFQEYFDKEKKTTTKLSSAGLIYKHFGKRIIQLLLSHANEDEKMLDVLYNKIYDDFIESVDANDNGVSAYPSSIEPGFKNGLLTLPGVISSMNPNWNHPDQSDAHFDKCFLEASKFIGDIFVRYVKNLGESWYPAKTIVEESINNRFTVDPERGAIIKFTQFVPWKEHLHAIEKELGIENQIKFVLFPDNSGSWRVSTVTISPGSFEFRLGLPTEWRGLRDDELSAKSAIPNCVFVHAAGFIGGNKTEEGALKMAQASFL</sequence>
<proteinExistence type="inferred from homology"/>
<dbReference type="InterPro" id="IPR003226">
    <property type="entry name" value="MYG1_exonuclease"/>
</dbReference>
<evidence type="ECO:0000313" key="4">
    <source>
        <dbReference type="Proteomes" id="UP000262825"/>
    </source>
</evidence>
<evidence type="ECO:0000256" key="2">
    <source>
        <dbReference type="SAM" id="MobiDB-lite"/>
    </source>
</evidence>
<dbReference type="Pfam" id="PF03690">
    <property type="entry name" value="MYG1_exonuc"/>
    <property type="match status" value="1"/>
</dbReference>
<gene>
    <name evidence="3" type="ORF">SCODWIG_03976</name>
</gene>
<protein>
    <submittedName>
        <fullName evidence="3">Related to UPF0160 protein YER156C</fullName>
    </submittedName>
</protein>
<evidence type="ECO:0000313" key="3">
    <source>
        <dbReference type="EMBL" id="SSD62214.1"/>
    </source>
</evidence>
<dbReference type="VEuPathDB" id="FungiDB:SCODWIG_03976"/>
<dbReference type="GO" id="GO:0005634">
    <property type="term" value="C:nucleus"/>
    <property type="evidence" value="ECO:0007669"/>
    <property type="project" value="TreeGrafter"/>
</dbReference>
<reference evidence="4" key="1">
    <citation type="submission" date="2018-06" db="EMBL/GenBank/DDBJ databases">
        <authorList>
            <person name="Guldener U."/>
        </authorList>
    </citation>
    <scope>NUCLEOTIDE SEQUENCE [LARGE SCALE GENOMIC DNA]</scope>
    <source>
        <strain evidence="4">UTAD17</strain>
    </source>
</reference>
<comment type="similarity">
    <text evidence="1">Belongs to the MYG1 family.</text>
</comment>
<dbReference type="PANTHER" id="PTHR11215:SF1">
    <property type="entry name" value="MYG1 EXONUCLEASE"/>
    <property type="match status" value="1"/>
</dbReference>
<keyword evidence="4" id="KW-1185">Reference proteome</keyword>
<accession>A0A376BCD0</accession>
<feature type="region of interest" description="Disordered" evidence="2">
    <location>
        <begin position="1"/>
        <end position="26"/>
    </location>
</feature>
<dbReference type="Proteomes" id="UP000262825">
    <property type="component" value="Unassembled WGS sequence"/>
</dbReference>